<protein>
    <submittedName>
        <fullName evidence="4">Tip attachment protein J</fullName>
    </submittedName>
</protein>
<organism evidence="4">
    <name type="scientific">uncultured Caudovirales phage</name>
    <dbReference type="NCBI Taxonomy" id="2100421"/>
    <lineage>
        <taxon>Viruses</taxon>
        <taxon>Duplodnaviria</taxon>
        <taxon>Heunggongvirae</taxon>
        <taxon>Uroviricota</taxon>
        <taxon>Caudoviricetes</taxon>
        <taxon>Peduoviridae</taxon>
        <taxon>Maltschvirus</taxon>
        <taxon>Maltschvirus maltsch</taxon>
    </lineage>
</organism>
<gene>
    <name evidence="4" type="ORF">UFOVP220_130</name>
    <name evidence="3" type="ORF">UFOVP26_96</name>
</gene>
<sequence length="1636" mass="176325">MLANVIYCNNPLDPINNREVVTLTRKRRIDKLAPKITTPFIAVLNGQPLLRKDEGWKRSIKNGDILVFVAIPQGGGGGSNPLKLALMVALSFAAPGIGAAIADSMGIAGAGFMASTTVFGSVTVGSLFGAAVSFLGTSLLNAIMPASTPSAYNNGSYNTASPSPTYNINAQGNAARLMQAIPAIYGRHLIYPDYAAEPYSEYSGNEQYLYQLFSIGLGYYDIEKINIEDTDISNFDEVQYEVIQPGSSVTLFPTNVITASEVSGQEIQDMKSGTYSVGGLVVTVTATAHGVGVGNKIFANFANNDAYDGIYTVTATPTADTLKFSLLSVPAVTSGNITVSPFVGAYSINAATTSISKVAVDVVLPQGLFYANDAGGLDARTVSWRVVVRKIDDSGVAIGGYQTLGSETFTAATNTPQRLTYRYDVAPGRYEIMLARTSIKDTSARAGNSLNWGSARGYIQGTETYPATMLAVRIRATNNISNTSARRFNVIVTRKLPIYRNGKWTTTPEATRSIAWAVADMLRASYGGMSSDARIDLRKLTYLENTWSARGDKFDAVFDSKMTVWEAISAALRVGRTRPFFQGGIVRFVRDEPVTLPTAMFNMRNITKGSLKTQYLMNDTDTADSVIVEYFDSTTWKPAEVTATLPGSTNVNPARVKLFGCTDKTRAWKEGMYMAASNRYRRQMITFTTEMEGFIPALGDLIAISHDRPNWGQSGELLSEVTGTNLLPYSEQLERVTPWVQVAMNVAANAKAAPDGKTTAARLVPTAVAGPHYLDYQVSTLSDNTIVSASIYVAQHVLPKVSFSFIAKDGLETWIELYFKDSTVTSSNIAVGQTTAKLTVDVLPSGWYRLNIAGLSAKSGATIPRFRVYSGINAGLAFAHWTKSDTTSVFNSISIPIGSIPTDLWSADSLIDTATTARHYATTSLNLIANKKVVIEQYFRPIVTGQPRYVSVVLTTGGGAFTANQAVTIDLNNGSVPYTTGTAITAISVSDILDLGNGWFKVILEVVPTGTGTAEYQITLSNVSNNPLASYLGDGGSGVYVFRPHVYWKTKDTTVGPFAVRTAASHTGDAISGIYAWGGQLEYGSAVGKYIQTVATATTAHVITLSEPVTFDTSGTNYIALRKTDGSVAGPFVALPSTSSSSEVIINDFGGFAPYYGSEKEKTYFAFGTGQLYSRMAKVISTKPASAETVEISCVNEDAAVHTADSSSNPPVSTFWNLPAKISKPVVSGISVNLGGTSVTPTFDIGWLPGAGADKYIVEITFDSGTTWKRLGEPFTNHLTTPAHYGLVTIRVCAMSEFAQGEWVYWSGDPFATPPYDLTTFEVVAQPDGTRQFDWAFDGLPPPDIAGYKIKYRLGTGWTWDDLYDLHTSLITSSPYENNQLSSGLYTFAIKAFDDSGHESVNATFIDADLPDPRLAGVIYQTRPNTEGWPGTLTGCFVQPEYNVLAATDTKKWTDFPDWASYDRWITSPVTTMVYETNPIDVGYVVGFKPLVSATGDGIQVIEESHSSDGSNYTAYAPLAGQIAAQYVKIRITVTGPLCRLTSMDIKFDGVAKSEDLNDLDMTTLSGVNKIATGDIRVPLRKTYNAISQLQVSLQNVGSGWSWEVVDKSTSGPRIKVYDSNGTLADAVIDVFVRGF</sequence>
<evidence type="ECO:0000259" key="1">
    <source>
        <dbReference type="Pfam" id="PF13550"/>
    </source>
</evidence>
<accession>A0A6J7WSL7</accession>
<reference evidence="4" key="1">
    <citation type="submission" date="2020-05" db="EMBL/GenBank/DDBJ databases">
        <authorList>
            <person name="Chiriac C."/>
            <person name="Salcher M."/>
            <person name="Ghai R."/>
            <person name="Kavagutti S V."/>
        </authorList>
    </citation>
    <scope>NUCLEOTIDE SEQUENCE</scope>
</reference>
<feature type="domain" description="Tip attachment protein J" evidence="1">
    <location>
        <begin position="560"/>
        <end position="707"/>
    </location>
</feature>
<dbReference type="InterPro" id="IPR036116">
    <property type="entry name" value="FN3_sf"/>
</dbReference>
<evidence type="ECO:0000259" key="2">
    <source>
        <dbReference type="Pfam" id="PF24801"/>
    </source>
</evidence>
<evidence type="ECO:0000313" key="3">
    <source>
        <dbReference type="EMBL" id="CAB4122149.1"/>
    </source>
</evidence>
<feature type="domain" description="Tip attachment protein J HDII-ins2" evidence="2">
    <location>
        <begin position="350"/>
        <end position="460"/>
    </location>
</feature>
<evidence type="ECO:0000313" key="4">
    <source>
        <dbReference type="EMBL" id="CAB5219722.1"/>
    </source>
</evidence>
<name>A0A6J7WSL7_9CAUD</name>
<dbReference type="EMBL" id="LR798268">
    <property type="protein sequence ID" value="CAB5219722.1"/>
    <property type="molecule type" value="Genomic_DNA"/>
</dbReference>
<proteinExistence type="predicted"/>
<dbReference type="Pfam" id="PF13550">
    <property type="entry name" value="Phage-tail_3"/>
    <property type="match status" value="1"/>
</dbReference>
<dbReference type="InterPro" id="IPR032876">
    <property type="entry name" value="J_dom"/>
</dbReference>
<dbReference type="InterPro" id="IPR055385">
    <property type="entry name" value="GpJ_HDII-ins2"/>
</dbReference>
<dbReference type="EMBL" id="LR796152">
    <property type="protein sequence ID" value="CAB4122149.1"/>
    <property type="molecule type" value="Genomic_DNA"/>
</dbReference>
<dbReference type="Pfam" id="PF24801">
    <property type="entry name" value="FNIII-A_GpJ"/>
    <property type="match status" value="1"/>
</dbReference>
<dbReference type="SUPFAM" id="SSF49265">
    <property type="entry name" value="Fibronectin type III"/>
    <property type="match status" value="1"/>
</dbReference>
<dbReference type="NCBIfam" id="NF040662">
    <property type="entry name" value="attach_TipJ_rel"/>
    <property type="match status" value="1"/>
</dbReference>